<dbReference type="InterPro" id="IPR052929">
    <property type="entry name" value="RNase_H-like_EbsB-rel"/>
</dbReference>
<dbReference type="EMBL" id="CP144750">
    <property type="protein sequence ID" value="WVZ82140.1"/>
    <property type="molecule type" value="Genomic_DNA"/>
</dbReference>
<feature type="non-terminal residue" evidence="3">
    <location>
        <position position="238"/>
    </location>
</feature>
<evidence type="ECO:0000313" key="4">
    <source>
        <dbReference type="Proteomes" id="UP001341281"/>
    </source>
</evidence>
<evidence type="ECO:0000313" key="3">
    <source>
        <dbReference type="EMBL" id="WVZ82140.1"/>
    </source>
</evidence>
<keyword evidence="4" id="KW-1185">Reference proteome</keyword>
<dbReference type="Pfam" id="PF13456">
    <property type="entry name" value="RVT_3"/>
    <property type="match status" value="1"/>
</dbReference>
<proteinExistence type="predicted"/>
<dbReference type="InterPro" id="IPR012337">
    <property type="entry name" value="RNaseH-like_sf"/>
</dbReference>
<organism evidence="3 4">
    <name type="scientific">Paspalum notatum var. saurae</name>
    <dbReference type="NCBI Taxonomy" id="547442"/>
    <lineage>
        <taxon>Eukaryota</taxon>
        <taxon>Viridiplantae</taxon>
        <taxon>Streptophyta</taxon>
        <taxon>Embryophyta</taxon>
        <taxon>Tracheophyta</taxon>
        <taxon>Spermatophyta</taxon>
        <taxon>Magnoliopsida</taxon>
        <taxon>Liliopsida</taxon>
        <taxon>Poales</taxon>
        <taxon>Poaceae</taxon>
        <taxon>PACMAD clade</taxon>
        <taxon>Panicoideae</taxon>
        <taxon>Andropogonodae</taxon>
        <taxon>Paspaleae</taxon>
        <taxon>Paspalinae</taxon>
        <taxon>Paspalum</taxon>
    </lineage>
</organism>
<name>A0AAQ3TYJ9_PASNO</name>
<accession>A0AAQ3TYJ9</accession>
<dbReference type="CDD" id="cd06222">
    <property type="entry name" value="RNase_H_like"/>
    <property type="match status" value="1"/>
</dbReference>
<sequence length="238" mass="27061">MFLWRLANNSLPVRMNIAKRGIETDTKCPMCARPDEDCGHLFLKCKFVKQIWGNLDLEEQRLVLIDQKSALDFIELILSFKEEIKLKVIILIWCWWNARNKANQGEKRKSTNEICSSVVFFLTEMQKLTPNLKALVMKQGVYKINCDGSFLETNKKGSWGCVIRNHSGEALAARAGTLPCLSEPLQAESMACLKGIELAELLGMQQIILETDSQILTMALSSDDYDRAELGVLFREIR</sequence>
<dbReference type="Gene3D" id="3.30.420.10">
    <property type="entry name" value="Ribonuclease H-like superfamily/Ribonuclease H"/>
    <property type="match status" value="1"/>
</dbReference>
<evidence type="ECO:0000259" key="1">
    <source>
        <dbReference type="Pfam" id="PF13456"/>
    </source>
</evidence>
<protein>
    <recommendedName>
        <fullName evidence="5">RNase H type-1 domain-containing protein</fullName>
    </recommendedName>
</protein>
<dbReference type="GO" id="GO:0004523">
    <property type="term" value="F:RNA-DNA hybrid ribonuclease activity"/>
    <property type="evidence" value="ECO:0007669"/>
    <property type="project" value="InterPro"/>
</dbReference>
<dbReference type="Pfam" id="PF13966">
    <property type="entry name" value="zf-RVT"/>
    <property type="match status" value="1"/>
</dbReference>
<dbReference type="PANTHER" id="PTHR47074">
    <property type="entry name" value="BNAC02G40300D PROTEIN"/>
    <property type="match status" value="1"/>
</dbReference>
<evidence type="ECO:0008006" key="5">
    <source>
        <dbReference type="Google" id="ProtNLM"/>
    </source>
</evidence>
<feature type="domain" description="RNase H type-1" evidence="1">
    <location>
        <begin position="145"/>
        <end position="238"/>
    </location>
</feature>
<dbReference type="GO" id="GO:0003676">
    <property type="term" value="F:nucleic acid binding"/>
    <property type="evidence" value="ECO:0007669"/>
    <property type="project" value="InterPro"/>
</dbReference>
<dbReference type="PANTHER" id="PTHR47074:SF11">
    <property type="entry name" value="REVERSE TRANSCRIPTASE-LIKE PROTEIN"/>
    <property type="match status" value="1"/>
</dbReference>
<gene>
    <name evidence="3" type="ORF">U9M48_029438</name>
</gene>
<dbReference type="InterPro" id="IPR036397">
    <property type="entry name" value="RNaseH_sf"/>
</dbReference>
<reference evidence="3 4" key="1">
    <citation type="submission" date="2024-02" db="EMBL/GenBank/DDBJ databases">
        <title>High-quality chromosome-scale genome assembly of Pensacola bahiagrass (Paspalum notatum Flugge var. saurae).</title>
        <authorList>
            <person name="Vega J.M."/>
            <person name="Podio M."/>
            <person name="Orjuela J."/>
            <person name="Siena L.A."/>
            <person name="Pessino S.C."/>
            <person name="Combes M.C."/>
            <person name="Mariac C."/>
            <person name="Albertini E."/>
            <person name="Pupilli F."/>
            <person name="Ortiz J.P.A."/>
            <person name="Leblanc O."/>
        </authorList>
    </citation>
    <scope>NUCLEOTIDE SEQUENCE [LARGE SCALE GENOMIC DNA]</scope>
    <source>
        <strain evidence="3">R1</strain>
        <tissue evidence="3">Leaf</tissue>
    </source>
</reference>
<dbReference type="InterPro" id="IPR002156">
    <property type="entry name" value="RNaseH_domain"/>
</dbReference>
<dbReference type="InterPro" id="IPR044730">
    <property type="entry name" value="RNase_H-like_dom_plant"/>
</dbReference>
<dbReference type="SUPFAM" id="SSF53098">
    <property type="entry name" value="Ribonuclease H-like"/>
    <property type="match status" value="1"/>
</dbReference>
<dbReference type="InterPro" id="IPR026960">
    <property type="entry name" value="RVT-Znf"/>
</dbReference>
<dbReference type="Proteomes" id="UP001341281">
    <property type="component" value="Chromosome 06"/>
</dbReference>
<evidence type="ECO:0000259" key="2">
    <source>
        <dbReference type="Pfam" id="PF13966"/>
    </source>
</evidence>
<dbReference type="AlphaFoldDB" id="A0AAQ3TYJ9"/>
<feature type="domain" description="Reverse transcriptase zinc-binding" evidence="2">
    <location>
        <begin position="1"/>
        <end position="52"/>
    </location>
</feature>